<protein>
    <submittedName>
        <fullName evidence="1">Uncharacterized protein</fullName>
    </submittedName>
</protein>
<evidence type="ECO:0000313" key="1">
    <source>
        <dbReference type="EMBL" id="QKE62055.1"/>
    </source>
</evidence>
<evidence type="ECO:0000313" key="2">
    <source>
        <dbReference type="Proteomes" id="UP000501379"/>
    </source>
</evidence>
<name>A0A6M8FY08_9GAMM</name>
<dbReference type="RefSeq" id="WP_173203451.1">
    <property type="nucleotide sequence ID" value="NZ_CP053697.2"/>
</dbReference>
<keyword evidence="2" id="KW-1185">Reference proteome</keyword>
<dbReference type="Proteomes" id="UP000501379">
    <property type="component" value="Chromosome"/>
</dbReference>
<dbReference type="EMBL" id="CP053697">
    <property type="protein sequence ID" value="QKE62055.1"/>
    <property type="molecule type" value="Genomic_DNA"/>
</dbReference>
<accession>A0A6M8FY08</accession>
<proteinExistence type="predicted"/>
<dbReference type="KEGG" id="pcam:HNE05_01270"/>
<reference evidence="1" key="1">
    <citation type="submission" date="2020-07" db="EMBL/GenBank/DDBJ databases">
        <title>Nitrate ammonifying Pseudomonas campi sp. nov. isolated from German agricultural grassland.</title>
        <authorList>
            <person name="Timsy T."/>
            <person name="Ulrich A."/>
            <person name="Spanner T."/>
            <person name="Foesel B."/>
            <person name="Kolb S."/>
            <person name="Horn M.A."/>
            <person name="Behrendt U."/>
        </authorList>
    </citation>
    <scope>NUCLEOTIDE SEQUENCE</scope>
    <source>
        <strain evidence="1">S1-A32-2</strain>
    </source>
</reference>
<dbReference type="AlphaFoldDB" id="A0A6M8FY08"/>
<gene>
    <name evidence="1" type="ORF">HNE05_01270</name>
</gene>
<sequence>MKYVHLAAPLALMTASVLALIYSPTYGNWRHVSVDGVVLSGTIHPRCRQAQRFSMDYGPCPWLLTAMGRASSNDFGEYPESGNGVSVILYRQDQHSSPCQINAAKNGEVLQASDFFGGRTYERIEGGMLSGFSMEVTRSGARPVGGFLSYGAQGELVAWSAWGADYQHSWQWNEELAEFVAVGEHRYRDGPAEWQIPVMQPVRAADEDPAVHNARIRERAEAWRDEQVAYFSEQLGTPIPMDCSDLAG</sequence>
<organism evidence="1 2">
    <name type="scientific">Aquipseudomonas campi</name>
    <dbReference type="NCBI Taxonomy" id="2731681"/>
    <lineage>
        <taxon>Bacteria</taxon>
        <taxon>Pseudomonadati</taxon>
        <taxon>Pseudomonadota</taxon>
        <taxon>Gammaproteobacteria</taxon>
        <taxon>Pseudomonadales</taxon>
        <taxon>Pseudomonadaceae</taxon>
        <taxon>Aquipseudomonas</taxon>
    </lineage>
</organism>